<feature type="domain" description="Arrestin-like N-terminal" evidence="3">
    <location>
        <begin position="16"/>
        <end position="86"/>
    </location>
</feature>
<dbReference type="Proteomes" id="UP000646548">
    <property type="component" value="Unassembled WGS sequence"/>
</dbReference>
<dbReference type="Pfam" id="PF00339">
    <property type="entry name" value="Arrestin_N"/>
    <property type="match status" value="1"/>
</dbReference>
<evidence type="ECO:0000256" key="2">
    <source>
        <dbReference type="SAM" id="MobiDB-lite"/>
    </source>
</evidence>
<dbReference type="InterPro" id="IPR014752">
    <property type="entry name" value="Arrestin-like_C"/>
</dbReference>
<gene>
    <name evidence="4" type="ORF">FQA47_009253</name>
</gene>
<feature type="compositionally biased region" description="Pro residues" evidence="2">
    <location>
        <begin position="148"/>
        <end position="189"/>
    </location>
</feature>
<feature type="compositionally biased region" description="Pro residues" evidence="2">
    <location>
        <begin position="205"/>
        <end position="230"/>
    </location>
</feature>
<comment type="caution">
    <text evidence="4">The sequence shown here is derived from an EMBL/GenBank/DDBJ whole genome shotgun (WGS) entry which is preliminary data.</text>
</comment>
<dbReference type="AlphaFoldDB" id="A0A834CH25"/>
<dbReference type="Gene3D" id="2.60.40.640">
    <property type="match status" value="1"/>
</dbReference>
<proteinExistence type="inferred from homology"/>
<sequence length="264" mass="28884">MNSTVKKLDVTYNPISERNTFTNGDFITGQVTLEIGKDCQIDSLFVKFKAKADVMWTERHGQTTVVYHSKEKYFTLKQYFIRNQNAKGESPPPSKVLMVYLDVKYASDPTIKFDIIVLPALQGSAHAPPPYSAAGFEPQAFGNSAPTPWNPAPGPLNPTLPQGNPAPPSWNPTPQPGYPTPPVWNPAPPAWHASPSGNLAQTPWNPAPPPGNPAPPQWNPAPPPGNPAPPTMEFSISTTISPFWSFTSPLWHTSAVPYSKRFFS</sequence>
<keyword evidence="4" id="KW-0240">DNA-directed RNA polymerase</keyword>
<protein>
    <submittedName>
        <fullName evidence="4">DNA-directed RNA polymerase II subunit RPB1</fullName>
    </submittedName>
</protein>
<evidence type="ECO:0000259" key="3">
    <source>
        <dbReference type="Pfam" id="PF00339"/>
    </source>
</evidence>
<name>A0A834CH25_ORYME</name>
<comment type="similarity">
    <text evidence="1">Belongs to the arrestin family.</text>
</comment>
<dbReference type="GO" id="GO:0007399">
    <property type="term" value="P:nervous system development"/>
    <property type="evidence" value="ECO:0007669"/>
    <property type="project" value="UniProtKB-ARBA"/>
</dbReference>
<evidence type="ECO:0000313" key="5">
    <source>
        <dbReference type="Proteomes" id="UP000646548"/>
    </source>
</evidence>
<dbReference type="InterPro" id="IPR011021">
    <property type="entry name" value="Arrestin-like_N"/>
</dbReference>
<evidence type="ECO:0000256" key="1">
    <source>
        <dbReference type="ARBA" id="ARBA00005298"/>
    </source>
</evidence>
<dbReference type="PRINTS" id="PR01217">
    <property type="entry name" value="PRICHEXTENSN"/>
</dbReference>
<dbReference type="EMBL" id="WKFB01000253">
    <property type="protein sequence ID" value="KAF6729475.1"/>
    <property type="molecule type" value="Genomic_DNA"/>
</dbReference>
<keyword evidence="4" id="KW-0804">Transcription</keyword>
<feature type="region of interest" description="Disordered" evidence="2">
    <location>
        <begin position="140"/>
        <end position="233"/>
    </location>
</feature>
<dbReference type="InterPro" id="IPR014756">
    <property type="entry name" value="Ig_E-set"/>
</dbReference>
<organism evidence="4 5">
    <name type="scientific">Oryzias melastigma</name>
    <name type="common">Marine medaka</name>
    <dbReference type="NCBI Taxonomy" id="30732"/>
    <lineage>
        <taxon>Eukaryota</taxon>
        <taxon>Metazoa</taxon>
        <taxon>Chordata</taxon>
        <taxon>Craniata</taxon>
        <taxon>Vertebrata</taxon>
        <taxon>Euteleostomi</taxon>
        <taxon>Actinopterygii</taxon>
        <taxon>Neopterygii</taxon>
        <taxon>Teleostei</taxon>
        <taxon>Neoteleostei</taxon>
        <taxon>Acanthomorphata</taxon>
        <taxon>Ovalentaria</taxon>
        <taxon>Atherinomorphae</taxon>
        <taxon>Beloniformes</taxon>
        <taxon>Adrianichthyidae</taxon>
        <taxon>Oryziinae</taxon>
        <taxon>Oryzias</taxon>
    </lineage>
</organism>
<evidence type="ECO:0000313" key="4">
    <source>
        <dbReference type="EMBL" id="KAF6729475.1"/>
    </source>
</evidence>
<accession>A0A834CH25</accession>
<dbReference type="GO" id="GO:0000428">
    <property type="term" value="C:DNA-directed RNA polymerase complex"/>
    <property type="evidence" value="ECO:0007669"/>
    <property type="project" value="UniProtKB-KW"/>
</dbReference>
<dbReference type="SUPFAM" id="SSF81296">
    <property type="entry name" value="E set domains"/>
    <property type="match status" value="1"/>
</dbReference>
<reference evidence="4" key="1">
    <citation type="journal article" name="BMC Genomics">
        <title>Long-read sequencing and de novo genome assembly of marine medaka (Oryzias melastigma).</title>
        <authorList>
            <person name="Liang P."/>
            <person name="Saqib H.S.A."/>
            <person name="Ni X."/>
            <person name="Shen Y."/>
        </authorList>
    </citation>
    <scope>NUCLEOTIDE SEQUENCE</scope>
    <source>
        <strain evidence="4">Bigg-433</strain>
    </source>
</reference>